<evidence type="ECO:0000313" key="2">
    <source>
        <dbReference type="Proteomes" id="UP000009168"/>
    </source>
</evidence>
<accession>Q22S81</accession>
<proteinExistence type="predicted"/>
<dbReference type="GeneID" id="7831369"/>
<dbReference type="RefSeq" id="XP_001008136.2">
    <property type="nucleotide sequence ID" value="XM_001008136.2"/>
</dbReference>
<reference evidence="2" key="1">
    <citation type="journal article" date="2006" name="PLoS Biol.">
        <title>Macronuclear genome sequence of the ciliate Tetrahymena thermophila, a model eukaryote.</title>
        <authorList>
            <person name="Eisen J.A."/>
            <person name="Coyne R.S."/>
            <person name="Wu M."/>
            <person name="Wu D."/>
            <person name="Thiagarajan M."/>
            <person name="Wortman J.R."/>
            <person name="Badger J.H."/>
            <person name="Ren Q."/>
            <person name="Amedeo P."/>
            <person name="Jones K.M."/>
            <person name="Tallon L.J."/>
            <person name="Delcher A.L."/>
            <person name="Salzberg S.L."/>
            <person name="Silva J.C."/>
            <person name="Haas B.J."/>
            <person name="Majoros W.H."/>
            <person name="Farzad M."/>
            <person name="Carlton J.M."/>
            <person name="Smith R.K. Jr."/>
            <person name="Garg J."/>
            <person name="Pearlman R.E."/>
            <person name="Karrer K.M."/>
            <person name="Sun L."/>
            <person name="Manning G."/>
            <person name="Elde N.C."/>
            <person name="Turkewitz A.P."/>
            <person name="Asai D.J."/>
            <person name="Wilkes D.E."/>
            <person name="Wang Y."/>
            <person name="Cai H."/>
            <person name="Collins K."/>
            <person name="Stewart B.A."/>
            <person name="Lee S.R."/>
            <person name="Wilamowska K."/>
            <person name="Weinberg Z."/>
            <person name="Ruzzo W.L."/>
            <person name="Wloga D."/>
            <person name="Gaertig J."/>
            <person name="Frankel J."/>
            <person name="Tsao C.-C."/>
            <person name="Gorovsky M.A."/>
            <person name="Keeling P.J."/>
            <person name="Waller R.F."/>
            <person name="Patron N.J."/>
            <person name="Cherry J.M."/>
            <person name="Stover N.A."/>
            <person name="Krieger C.J."/>
            <person name="del Toro C."/>
            <person name="Ryder H.F."/>
            <person name="Williamson S.C."/>
            <person name="Barbeau R.A."/>
            <person name="Hamilton E.P."/>
            <person name="Orias E."/>
        </authorList>
    </citation>
    <scope>NUCLEOTIDE SEQUENCE [LARGE SCALE GENOMIC DNA]</scope>
    <source>
        <strain evidence="2">SB210</strain>
    </source>
</reference>
<dbReference type="EMBL" id="GG662845">
    <property type="protein sequence ID" value="EAR87891.2"/>
    <property type="molecule type" value="Genomic_DNA"/>
</dbReference>
<gene>
    <name evidence="1" type="ORF">TTHERM_00007540</name>
</gene>
<name>Q22S81_TETTS</name>
<dbReference type="HOGENOM" id="CLU_343443_0_0_1"/>
<protein>
    <submittedName>
        <fullName evidence="1">Uncharacterized protein</fullName>
    </submittedName>
</protein>
<dbReference type="InParanoid" id="Q22S81"/>
<sequence>MSINKQTQKEMNLQDDICPDNFSAGGKSQSFESIDDIIYLKDHLETKDLPQYEDFAIKMKNKMNSKQQATLNKFIGDSSISMESIEDILHIKESLQNKDFLENEQYHQQNNKITYQQIAQSGIDLKMNPQNMTHQVSTKSRQQISFWIELEYLYRKLANPQKQLNAKSSTIKAKYWKPKQLMQQLANKGNSKFYNLRLRQSKAAVKTSNFNMICNQGSHNFNRINKKGNSNFNRTSNKGNNIFNRISNKSNPNFKYSNNTITISNRLILTNKIAIIIKLNYQITRKSKTNNQNLINKNNDKNNINDNSNLKQILYSNCLIHKKNKLMNAKIIQS</sequence>
<keyword evidence="2" id="KW-1185">Reference proteome</keyword>
<organism evidence="1 2">
    <name type="scientific">Tetrahymena thermophila (strain SB210)</name>
    <dbReference type="NCBI Taxonomy" id="312017"/>
    <lineage>
        <taxon>Eukaryota</taxon>
        <taxon>Sar</taxon>
        <taxon>Alveolata</taxon>
        <taxon>Ciliophora</taxon>
        <taxon>Intramacronucleata</taxon>
        <taxon>Oligohymenophorea</taxon>
        <taxon>Hymenostomatida</taxon>
        <taxon>Tetrahymenina</taxon>
        <taxon>Tetrahymenidae</taxon>
        <taxon>Tetrahymena</taxon>
    </lineage>
</organism>
<evidence type="ECO:0000313" key="1">
    <source>
        <dbReference type="EMBL" id="EAR87891.2"/>
    </source>
</evidence>
<dbReference type="Proteomes" id="UP000009168">
    <property type="component" value="Unassembled WGS sequence"/>
</dbReference>
<dbReference type="AlphaFoldDB" id="Q22S81"/>
<dbReference type="KEGG" id="tet:TTHERM_00007540"/>